<dbReference type="AlphaFoldDB" id="A0A9D4H9W2"/>
<accession>A0A9D4H9W2</accession>
<reference evidence="1" key="1">
    <citation type="journal article" date="2019" name="bioRxiv">
        <title>The Genome of the Zebra Mussel, Dreissena polymorpha: A Resource for Invasive Species Research.</title>
        <authorList>
            <person name="McCartney M.A."/>
            <person name="Auch B."/>
            <person name="Kono T."/>
            <person name="Mallez S."/>
            <person name="Zhang Y."/>
            <person name="Obille A."/>
            <person name="Becker A."/>
            <person name="Abrahante J.E."/>
            <person name="Garbe J."/>
            <person name="Badalamenti J.P."/>
            <person name="Herman A."/>
            <person name="Mangelson H."/>
            <person name="Liachko I."/>
            <person name="Sullivan S."/>
            <person name="Sone E.D."/>
            <person name="Koren S."/>
            <person name="Silverstein K.A.T."/>
            <person name="Beckman K.B."/>
            <person name="Gohl D.M."/>
        </authorList>
    </citation>
    <scope>NUCLEOTIDE SEQUENCE</scope>
    <source>
        <strain evidence="1">Duluth1</strain>
        <tissue evidence="1">Whole animal</tissue>
    </source>
</reference>
<reference evidence="1" key="2">
    <citation type="submission" date="2020-11" db="EMBL/GenBank/DDBJ databases">
        <authorList>
            <person name="McCartney M.A."/>
            <person name="Auch B."/>
            <person name="Kono T."/>
            <person name="Mallez S."/>
            <person name="Becker A."/>
            <person name="Gohl D.M."/>
            <person name="Silverstein K.A.T."/>
            <person name="Koren S."/>
            <person name="Bechman K.B."/>
            <person name="Herman A."/>
            <person name="Abrahante J.E."/>
            <person name="Garbe J."/>
        </authorList>
    </citation>
    <scope>NUCLEOTIDE SEQUENCE</scope>
    <source>
        <strain evidence="1">Duluth1</strain>
        <tissue evidence="1">Whole animal</tissue>
    </source>
</reference>
<name>A0A9D4H9W2_DREPO</name>
<evidence type="ECO:0000313" key="1">
    <source>
        <dbReference type="EMBL" id="KAH3831218.1"/>
    </source>
</evidence>
<comment type="caution">
    <text evidence="1">The sequence shown here is derived from an EMBL/GenBank/DDBJ whole genome shotgun (WGS) entry which is preliminary data.</text>
</comment>
<protein>
    <submittedName>
        <fullName evidence="1">Uncharacterized protein</fullName>
    </submittedName>
</protein>
<gene>
    <name evidence="1" type="ORF">DPMN_104480</name>
</gene>
<keyword evidence="2" id="KW-1185">Reference proteome</keyword>
<evidence type="ECO:0000313" key="2">
    <source>
        <dbReference type="Proteomes" id="UP000828390"/>
    </source>
</evidence>
<dbReference type="Proteomes" id="UP000828390">
    <property type="component" value="Unassembled WGS sequence"/>
</dbReference>
<dbReference type="EMBL" id="JAIWYP010000004">
    <property type="protein sequence ID" value="KAH3831218.1"/>
    <property type="molecule type" value="Genomic_DNA"/>
</dbReference>
<proteinExistence type="predicted"/>
<organism evidence="1 2">
    <name type="scientific">Dreissena polymorpha</name>
    <name type="common">Zebra mussel</name>
    <name type="synonym">Mytilus polymorpha</name>
    <dbReference type="NCBI Taxonomy" id="45954"/>
    <lineage>
        <taxon>Eukaryota</taxon>
        <taxon>Metazoa</taxon>
        <taxon>Spiralia</taxon>
        <taxon>Lophotrochozoa</taxon>
        <taxon>Mollusca</taxon>
        <taxon>Bivalvia</taxon>
        <taxon>Autobranchia</taxon>
        <taxon>Heteroconchia</taxon>
        <taxon>Euheterodonta</taxon>
        <taxon>Imparidentia</taxon>
        <taxon>Neoheterodontei</taxon>
        <taxon>Myida</taxon>
        <taxon>Dreissenoidea</taxon>
        <taxon>Dreissenidae</taxon>
        <taxon>Dreissena</taxon>
    </lineage>
</organism>
<sequence length="154" mass="17328">MLQRSVSAPEHHRQLESIRDVCPTLNLADVLHVDKPASLWQISRILPKLSPLVASLMAQPGGFLSRSYPTVCSLCGIQADNKLLPSVCFCSKRELLRESLWDAVIYQKGFKSFIKLTRKAPLEQIVMLFEMTLATTDDNRLNAHLAIILLRLVC</sequence>